<gene>
    <name evidence="3" type="ORF">F0L16_22100</name>
</gene>
<comment type="caution">
    <text evidence="3">The sequence shown here is derived from an EMBL/GenBank/DDBJ whole genome shotgun (WGS) entry which is preliminary data.</text>
</comment>
<proteinExistence type="predicted"/>
<keyword evidence="1" id="KW-0800">Toxin</keyword>
<dbReference type="EMBL" id="VTUW01000146">
    <property type="protein sequence ID" value="KAA1170968.1"/>
    <property type="molecule type" value="Genomic_DNA"/>
</dbReference>
<organism evidence="3 4">
    <name type="scientific">Photorhabdus heterorhabditis</name>
    <dbReference type="NCBI Taxonomy" id="880156"/>
    <lineage>
        <taxon>Bacteria</taxon>
        <taxon>Pseudomonadati</taxon>
        <taxon>Pseudomonadota</taxon>
        <taxon>Gammaproteobacteria</taxon>
        <taxon>Enterobacterales</taxon>
        <taxon>Morganellaceae</taxon>
        <taxon>Photorhabdus</taxon>
    </lineage>
</organism>
<reference evidence="3 4" key="1">
    <citation type="submission" date="2019-09" db="EMBL/GenBank/DDBJ databases">
        <title>Whole genome sequence of Photorhabdus heterorhabditis strain ETL (Enterobacteriales: Enterobacteriaceae) a bacterial symbiont of Heterorhabditis zealandica strain ETL (Rhabditida: Heterorhabditidae).</title>
        <authorList>
            <person name="Lulamba T.E."/>
            <person name="Serepa-Dlamini M.H."/>
        </authorList>
    </citation>
    <scope>NUCLEOTIDE SEQUENCE [LARGE SCALE GENOMIC DNA]</scope>
    <source>
        <strain evidence="3 4">ETL</strain>
    </source>
</reference>
<feature type="compositionally biased region" description="Polar residues" evidence="2">
    <location>
        <begin position="104"/>
        <end position="120"/>
    </location>
</feature>
<evidence type="ECO:0000313" key="4">
    <source>
        <dbReference type="Proteomes" id="UP000322184"/>
    </source>
</evidence>
<evidence type="ECO:0000256" key="2">
    <source>
        <dbReference type="SAM" id="MobiDB-lite"/>
    </source>
</evidence>
<dbReference type="Pfam" id="PF13332">
    <property type="entry name" value="Fil_haemagg_2"/>
    <property type="match status" value="1"/>
</dbReference>
<evidence type="ECO:0000313" key="3">
    <source>
        <dbReference type="EMBL" id="KAA1170968.1"/>
    </source>
</evidence>
<dbReference type="Proteomes" id="UP000322184">
    <property type="component" value="Unassembled WGS sequence"/>
</dbReference>
<feature type="region of interest" description="Disordered" evidence="2">
    <location>
        <begin position="104"/>
        <end position="126"/>
    </location>
</feature>
<sequence length="163" mass="17012">MINRVAALGIELPLTTLFTFPTLMAFAEVMAARSGQQNASLPAILPISREEALPLSFAQQRLTITAKGDGKGASGQNGDIRVQGSQLQVGQDLQLNASRDIQLSSSQNTEQTVGKNSSHGSALGVGLTAGPGSTGLTASANVSRGNCLLYRSPSHDVKDFFLN</sequence>
<dbReference type="InterPro" id="IPR025157">
    <property type="entry name" value="Hemagglutinin_rpt"/>
</dbReference>
<protein>
    <submittedName>
        <fullName evidence="3">Uncharacterized protein</fullName>
    </submittedName>
</protein>
<dbReference type="GO" id="GO:0003824">
    <property type="term" value="F:catalytic activity"/>
    <property type="evidence" value="ECO:0007669"/>
    <property type="project" value="UniProtKB-ARBA"/>
</dbReference>
<accession>A0A5B0V953</accession>
<dbReference type="AlphaFoldDB" id="A0A5B0V953"/>
<name>A0A5B0V953_9GAMM</name>
<evidence type="ECO:0000256" key="1">
    <source>
        <dbReference type="ARBA" id="ARBA00022656"/>
    </source>
</evidence>
<dbReference type="GO" id="GO:0090729">
    <property type="term" value="F:toxin activity"/>
    <property type="evidence" value="ECO:0007669"/>
    <property type="project" value="UniProtKB-KW"/>
</dbReference>